<evidence type="ECO:0000313" key="2">
    <source>
        <dbReference type="EMBL" id="MBN2911004.1"/>
    </source>
</evidence>
<dbReference type="EMBL" id="JAFHAP010000021">
    <property type="protein sequence ID" value="MBN2911004.1"/>
    <property type="molecule type" value="Genomic_DNA"/>
</dbReference>
<comment type="caution">
    <text evidence="2">The sequence shown here is derived from an EMBL/GenBank/DDBJ whole genome shotgun (WGS) entry which is preliminary data.</text>
</comment>
<accession>A0ABS2WNA7</accession>
<gene>
    <name evidence="2" type="ORF">JQC72_16045</name>
</gene>
<keyword evidence="1" id="KW-1133">Transmembrane helix</keyword>
<sequence>MNRKAAVFACRMTGWVGLAATLFLWQLYGWIGCVIGLAGSLLWFGLGRLFDRR</sequence>
<evidence type="ECO:0000256" key="1">
    <source>
        <dbReference type="SAM" id="Phobius"/>
    </source>
</evidence>
<reference evidence="2" key="1">
    <citation type="journal article" date="2024" name="Int. J. Syst. Evol. Microbiol.">
        <title>Polycladomyces zharkentensis sp. nov., a novel thermophilic cellulose- and starch-degrading member of the Bacillota from a geothermal aquifer in Kazakhstan.</title>
        <authorList>
            <person name="Mashzhan A."/>
            <person name="Kistaubayeva A."/>
            <person name="Javier-Lopez R."/>
            <person name="Bissenova U."/>
            <person name="Bissenbay A."/>
            <person name="Birkeland N.K."/>
        </authorList>
    </citation>
    <scope>NUCLEOTIDE SEQUENCE</scope>
    <source>
        <strain evidence="2">ZKZ2T</strain>
    </source>
</reference>
<dbReference type="PROSITE" id="PS51257">
    <property type="entry name" value="PROKAR_LIPOPROTEIN"/>
    <property type="match status" value="1"/>
</dbReference>
<dbReference type="RefSeq" id="WP_205497450.1">
    <property type="nucleotide sequence ID" value="NZ_JAFHAP010000021.1"/>
</dbReference>
<dbReference type="Proteomes" id="UP001177120">
    <property type="component" value="Unassembled WGS sequence"/>
</dbReference>
<protein>
    <submittedName>
        <fullName evidence="2">Uncharacterized protein</fullName>
    </submittedName>
</protein>
<keyword evidence="3" id="KW-1185">Reference proteome</keyword>
<keyword evidence="1" id="KW-0812">Transmembrane</keyword>
<proteinExistence type="predicted"/>
<keyword evidence="1" id="KW-0472">Membrane</keyword>
<feature type="transmembrane region" description="Helical" evidence="1">
    <location>
        <begin position="29"/>
        <end position="50"/>
    </location>
</feature>
<name>A0ABS2WNA7_9BACL</name>
<organism evidence="2 3">
    <name type="scientific">Polycladomyces zharkentensis</name>
    <dbReference type="NCBI Taxonomy" id="2807616"/>
    <lineage>
        <taxon>Bacteria</taxon>
        <taxon>Bacillati</taxon>
        <taxon>Bacillota</taxon>
        <taxon>Bacilli</taxon>
        <taxon>Bacillales</taxon>
        <taxon>Thermoactinomycetaceae</taxon>
        <taxon>Polycladomyces</taxon>
    </lineage>
</organism>
<evidence type="ECO:0000313" key="3">
    <source>
        <dbReference type="Proteomes" id="UP001177120"/>
    </source>
</evidence>